<name>A0A6J1RT84_FRAOC</name>
<feature type="compositionally biased region" description="Low complexity" evidence="1">
    <location>
        <begin position="206"/>
        <end position="219"/>
    </location>
</feature>
<dbReference type="Proteomes" id="UP000504606">
    <property type="component" value="Unplaced"/>
</dbReference>
<keyword evidence="2" id="KW-0732">Signal</keyword>
<dbReference type="GeneID" id="113201842"/>
<feature type="chain" id="PRO_5026850773" evidence="2">
    <location>
        <begin position="21"/>
        <end position="282"/>
    </location>
</feature>
<evidence type="ECO:0000313" key="4">
    <source>
        <dbReference type="RefSeq" id="XP_026271578.1"/>
    </source>
</evidence>
<evidence type="ECO:0000256" key="1">
    <source>
        <dbReference type="SAM" id="MobiDB-lite"/>
    </source>
</evidence>
<sequence>MDGALLHVLVAGAFVAGGDAAPAEIAIVRVMPADGEPLSAPGMRDDVLMVPLAGGPEAVADDAEPDAEGEEDPWALISSWLGLDETTAAPAPAAPPQRDEGPLKYFSSVQSQSDGNGDGVVLLRIARALKSVQDADDELQGPESRVLEEEEDGGVGSPLVDQEEQDAVIGDVRHARARRALRLVVRQAAPQNGGQQDPGDGDAGRADASSPAPAPGSFLETVQNQLPGQLQGLGGAMEDSRMIVGSFQAIIMPGSAATDVGQQIQGFISNMPQVPQLPAGGG</sequence>
<feature type="compositionally biased region" description="Low complexity" evidence="1">
    <location>
        <begin position="184"/>
        <end position="198"/>
    </location>
</feature>
<accession>A0A6J1RT84</accession>
<feature type="signal peptide" evidence="2">
    <location>
        <begin position="1"/>
        <end position="20"/>
    </location>
</feature>
<organism evidence="3 4">
    <name type="scientific">Frankliniella occidentalis</name>
    <name type="common">Western flower thrips</name>
    <name type="synonym">Euthrips occidentalis</name>
    <dbReference type="NCBI Taxonomy" id="133901"/>
    <lineage>
        <taxon>Eukaryota</taxon>
        <taxon>Metazoa</taxon>
        <taxon>Ecdysozoa</taxon>
        <taxon>Arthropoda</taxon>
        <taxon>Hexapoda</taxon>
        <taxon>Insecta</taxon>
        <taxon>Pterygota</taxon>
        <taxon>Neoptera</taxon>
        <taxon>Paraneoptera</taxon>
        <taxon>Thysanoptera</taxon>
        <taxon>Terebrantia</taxon>
        <taxon>Thripoidea</taxon>
        <taxon>Thripidae</taxon>
        <taxon>Frankliniella</taxon>
    </lineage>
</organism>
<evidence type="ECO:0000256" key="2">
    <source>
        <dbReference type="SAM" id="SignalP"/>
    </source>
</evidence>
<dbReference type="AlphaFoldDB" id="A0A6J1RT84"/>
<evidence type="ECO:0000313" key="3">
    <source>
        <dbReference type="Proteomes" id="UP000504606"/>
    </source>
</evidence>
<feature type="region of interest" description="Disordered" evidence="1">
    <location>
        <begin position="133"/>
        <end position="166"/>
    </location>
</feature>
<keyword evidence="3" id="KW-1185">Reference proteome</keyword>
<dbReference type="OrthoDB" id="10640313at2759"/>
<protein>
    <submittedName>
        <fullName evidence="4">Uncharacterized protein LOC113201842</fullName>
    </submittedName>
</protein>
<gene>
    <name evidence="4" type="primary">LOC113201842</name>
</gene>
<proteinExistence type="predicted"/>
<dbReference type="KEGG" id="foc:113201842"/>
<reference evidence="4" key="1">
    <citation type="submission" date="2025-08" db="UniProtKB">
        <authorList>
            <consortium name="RefSeq"/>
        </authorList>
    </citation>
    <scope>IDENTIFICATION</scope>
    <source>
        <tissue evidence="4">Whole organism</tissue>
    </source>
</reference>
<dbReference type="RefSeq" id="XP_026271578.1">
    <property type="nucleotide sequence ID" value="XM_026415793.2"/>
</dbReference>
<feature type="region of interest" description="Disordered" evidence="1">
    <location>
        <begin position="184"/>
        <end position="219"/>
    </location>
</feature>